<keyword evidence="4" id="KW-1185">Reference proteome</keyword>
<dbReference type="RefSeq" id="WP_008487802.1">
    <property type="nucleotide sequence ID" value="NZ_AMRG01000003.1"/>
</dbReference>
<reference evidence="3 4" key="1">
    <citation type="journal article" date="2012" name="J. Bacteriol.">
        <title>Genome Sequence of Idiomarina xiamenensis Type Strain 10-D-4.</title>
        <authorList>
            <person name="Lai Q."/>
            <person name="Wang L."/>
            <person name="Wang W."/>
            <person name="Shao Z."/>
        </authorList>
    </citation>
    <scope>NUCLEOTIDE SEQUENCE [LARGE SCALE GENOMIC DNA]</scope>
    <source>
        <strain evidence="3 4">10-D-4</strain>
    </source>
</reference>
<dbReference type="STRING" id="740709.A10D4_03660"/>
<dbReference type="PATRIC" id="fig|740709.3.peg.737"/>
<proteinExistence type="predicted"/>
<dbReference type="eggNOG" id="COG3149">
    <property type="taxonomic scope" value="Bacteria"/>
</dbReference>
<feature type="transmembrane region" description="Helical" evidence="2">
    <location>
        <begin position="25"/>
        <end position="48"/>
    </location>
</feature>
<protein>
    <submittedName>
        <fullName evidence="3">MSHA biogenesis protein MshJ</fullName>
    </submittedName>
</protein>
<organism evidence="3 4">
    <name type="scientific">Idiomarina xiamenensis 10-D-4</name>
    <dbReference type="NCBI Taxonomy" id="740709"/>
    <lineage>
        <taxon>Bacteria</taxon>
        <taxon>Pseudomonadati</taxon>
        <taxon>Pseudomonadota</taxon>
        <taxon>Gammaproteobacteria</taxon>
        <taxon>Alteromonadales</taxon>
        <taxon>Idiomarinaceae</taxon>
        <taxon>Idiomarina</taxon>
    </lineage>
</organism>
<keyword evidence="2" id="KW-1133">Transmembrane helix</keyword>
<dbReference type="Proteomes" id="UP000014115">
    <property type="component" value="Unassembled WGS sequence"/>
</dbReference>
<evidence type="ECO:0000256" key="1">
    <source>
        <dbReference type="SAM" id="Coils"/>
    </source>
</evidence>
<gene>
    <name evidence="3" type="ORF">A10D4_03660</name>
</gene>
<keyword evidence="2" id="KW-0472">Membrane</keyword>
<dbReference type="EMBL" id="AMRG01000003">
    <property type="protein sequence ID" value="EKE85410.1"/>
    <property type="molecule type" value="Genomic_DNA"/>
</dbReference>
<sequence length="216" mass="24888">MATDLRQRFAQYQARFQQLDRRQRLLYSLVALLLIAVPLFSRGSIPLWQQQQQQQQQRALLQQQLLEQQQTTAALQQALQKDPNEALQAQRQQLQQQLQSIEQRLQQQPGMVPASQRRLLLGAVLDAAAPLSINRVNAMPAQVQIQAGDDSVLYQHGLQLTVRGDYFQVRDFLRQVEALPWSTHWRSINYKVLDYPQGEAVIELYTVSTDKEFVGV</sequence>
<evidence type="ECO:0000256" key="2">
    <source>
        <dbReference type="SAM" id="Phobius"/>
    </source>
</evidence>
<feature type="coiled-coil region" evidence="1">
    <location>
        <begin position="51"/>
        <end position="104"/>
    </location>
</feature>
<dbReference type="OrthoDB" id="9151209at2"/>
<evidence type="ECO:0000313" key="4">
    <source>
        <dbReference type="Proteomes" id="UP000014115"/>
    </source>
</evidence>
<comment type="caution">
    <text evidence="3">The sequence shown here is derived from an EMBL/GenBank/DDBJ whole genome shotgun (WGS) entry which is preliminary data.</text>
</comment>
<evidence type="ECO:0000313" key="3">
    <source>
        <dbReference type="EMBL" id="EKE85410.1"/>
    </source>
</evidence>
<dbReference type="AlphaFoldDB" id="K2L6J0"/>
<keyword evidence="2" id="KW-0812">Transmembrane</keyword>
<accession>K2L6J0</accession>
<name>K2L6J0_9GAMM</name>
<keyword evidence="1" id="KW-0175">Coiled coil</keyword>